<keyword evidence="2" id="KW-1185">Reference proteome</keyword>
<name>M1WBG9_CLAP2</name>
<sequence>MSTRPRPTREDVTVVRPVDDIDDIDEDTPQHVDDAYHHLYHEMEEDWCDLLDLAHGDTLPVIDDCSTEPIGILLTFSEAYKRREANEGTTTQLTLHGEMYYTDAATWLYDDQEPEMIEARTKIFVVMDGFWSRIVEKPQRHEQMTMTPFAMVWRLLECHQQMAEAGESHTARIDRLLDLLLKEEFAGLFPMVLTKEQWTQIFLADFEVEDCKMLYVMEMEYYFIVSLPVYRAA</sequence>
<protein>
    <submittedName>
        <fullName evidence="1">Uncharacterized protein</fullName>
    </submittedName>
</protein>
<evidence type="ECO:0000313" key="1">
    <source>
        <dbReference type="EMBL" id="CCE31038.1"/>
    </source>
</evidence>
<gene>
    <name evidence="1" type="ORF">CPUR_04889</name>
</gene>
<evidence type="ECO:0000313" key="2">
    <source>
        <dbReference type="Proteomes" id="UP000016801"/>
    </source>
</evidence>
<dbReference type="VEuPathDB" id="FungiDB:CPUR_04889"/>
<dbReference type="AlphaFoldDB" id="M1WBG9"/>
<dbReference type="Proteomes" id="UP000016801">
    <property type="component" value="Unassembled WGS sequence"/>
</dbReference>
<dbReference type="EMBL" id="CAGA01000027">
    <property type="protein sequence ID" value="CCE31038.1"/>
    <property type="molecule type" value="Genomic_DNA"/>
</dbReference>
<proteinExistence type="predicted"/>
<dbReference type="HOGENOM" id="CLU_1304744_0_0_1"/>
<comment type="caution">
    <text evidence="1">The sequence shown here is derived from an EMBL/GenBank/DDBJ whole genome shotgun (WGS) entry which is preliminary data.</text>
</comment>
<organism evidence="1 2">
    <name type="scientific">Claviceps purpurea (strain 20.1)</name>
    <name type="common">Ergot fungus</name>
    <name type="synonym">Sphacelia segetum</name>
    <dbReference type="NCBI Taxonomy" id="1111077"/>
    <lineage>
        <taxon>Eukaryota</taxon>
        <taxon>Fungi</taxon>
        <taxon>Dikarya</taxon>
        <taxon>Ascomycota</taxon>
        <taxon>Pezizomycotina</taxon>
        <taxon>Sordariomycetes</taxon>
        <taxon>Hypocreomycetidae</taxon>
        <taxon>Hypocreales</taxon>
        <taxon>Clavicipitaceae</taxon>
        <taxon>Claviceps</taxon>
    </lineage>
</organism>
<accession>M1WBG9</accession>
<reference evidence="1 2" key="1">
    <citation type="journal article" date="2013" name="PLoS Genet.">
        <title>Plant-symbiotic fungi as chemical engineers: Multi-genome analysis of the Clavicipitaceae reveals dynamics of alkaloid loci.</title>
        <authorList>
            <person name="Schardl C.L."/>
            <person name="Young C.A."/>
            <person name="Hesse U."/>
            <person name="Amyotte S.G."/>
            <person name="Andreeva K."/>
            <person name="Calie P.J."/>
            <person name="Fleetwood D.J."/>
            <person name="Haws D.C."/>
            <person name="Moore N."/>
            <person name="Oeser B."/>
            <person name="Panaccione D.G."/>
            <person name="Schweri K.K."/>
            <person name="Voisey C.R."/>
            <person name="Farman M.L."/>
            <person name="Jaromczyk J.W."/>
            <person name="Roe B.A."/>
            <person name="O'Sullivan D.M."/>
            <person name="Scott B."/>
            <person name="Tudzynski P."/>
            <person name="An Z."/>
            <person name="Arnaoudova E.G."/>
            <person name="Bullock C.T."/>
            <person name="Charlton N.D."/>
            <person name="Chen L."/>
            <person name="Cox M."/>
            <person name="Dinkins R.D."/>
            <person name="Florea S."/>
            <person name="Glenn A.E."/>
            <person name="Gordon A."/>
            <person name="Gueldener U."/>
            <person name="Harris D.R."/>
            <person name="Hollin W."/>
            <person name="Jaromczyk J."/>
            <person name="Johnson R.D."/>
            <person name="Khan A.K."/>
            <person name="Leistner E."/>
            <person name="Leuchtmann A."/>
            <person name="Li C."/>
            <person name="Liu J."/>
            <person name="Liu J."/>
            <person name="Liu M."/>
            <person name="Mace W."/>
            <person name="Machado C."/>
            <person name="Nagabhyru P."/>
            <person name="Pan J."/>
            <person name="Schmid J."/>
            <person name="Sugawara K."/>
            <person name="Steiner U."/>
            <person name="Takach J.E."/>
            <person name="Tanaka E."/>
            <person name="Webb J.S."/>
            <person name="Wilson E.V."/>
            <person name="Wiseman J.L."/>
            <person name="Yoshida R."/>
            <person name="Zeng Z."/>
        </authorList>
    </citation>
    <scope>NUCLEOTIDE SEQUENCE [LARGE SCALE GENOMIC DNA]</scope>
    <source>
        <strain evidence="1 2">20.1</strain>
    </source>
</reference>